<proteinExistence type="predicted"/>
<name>A0A4Z2EC14_9TELE</name>
<evidence type="ECO:0000256" key="1">
    <source>
        <dbReference type="SAM" id="MobiDB-lite"/>
    </source>
</evidence>
<feature type="region of interest" description="Disordered" evidence="1">
    <location>
        <begin position="75"/>
        <end position="106"/>
    </location>
</feature>
<sequence length="106" mass="12327">MPVIRSSSYPAELEDFLVYRHPDHQDQVDREEALEHQDQVDHQEALERQEILDHQRFLALVDEFQWWLEEILEEEDDDNLSDGGDSQGAHHGGPPRPNQASQDGDQ</sequence>
<keyword evidence="3" id="KW-1185">Reference proteome</keyword>
<evidence type="ECO:0000313" key="3">
    <source>
        <dbReference type="Proteomes" id="UP000314294"/>
    </source>
</evidence>
<reference evidence="2 3" key="1">
    <citation type="submission" date="2019-03" db="EMBL/GenBank/DDBJ databases">
        <title>First draft genome of Liparis tanakae, snailfish: a comprehensive survey of snailfish specific genes.</title>
        <authorList>
            <person name="Kim W."/>
            <person name="Song I."/>
            <person name="Jeong J.-H."/>
            <person name="Kim D."/>
            <person name="Kim S."/>
            <person name="Ryu S."/>
            <person name="Song J.Y."/>
            <person name="Lee S.K."/>
        </authorList>
    </citation>
    <scope>NUCLEOTIDE SEQUENCE [LARGE SCALE GENOMIC DNA]</scope>
    <source>
        <tissue evidence="2">Muscle</tissue>
    </source>
</reference>
<gene>
    <name evidence="2" type="ORF">EYF80_063587</name>
</gene>
<organism evidence="2 3">
    <name type="scientific">Liparis tanakae</name>
    <name type="common">Tanaka's snailfish</name>
    <dbReference type="NCBI Taxonomy" id="230148"/>
    <lineage>
        <taxon>Eukaryota</taxon>
        <taxon>Metazoa</taxon>
        <taxon>Chordata</taxon>
        <taxon>Craniata</taxon>
        <taxon>Vertebrata</taxon>
        <taxon>Euteleostomi</taxon>
        <taxon>Actinopterygii</taxon>
        <taxon>Neopterygii</taxon>
        <taxon>Teleostei</taxon>
        <taxon>Neoteleostei</taxon>
        <taxon>Acanthomorphata</taxon>
        <taxon>Eupercaria</taxon>
        <taxon>Perciformes</taxon>
        <taxon>Cottioidei</taxon>
        <taxon>Cottales</taxon>
        <taxon>Liparidae</taxon>
        <taxon>Liparis</taxon>
    </lineage>
</organism>
<comment type="caution">
    <text evidence="2">The sequence shown here is derived from an EMBL/GenBank/DDBJ whole genome shotgun (WGS) entry which is preliminary data.</text>
</comment>
<evidence type="ECO:0000313" key="2">
    <source>
        <dbReference type="EMBL" id="TNN26275.1"/>
    </source>
</evidence>
<dbReference type="Proteomes" id="UP000314294">
    <property type="component" value="Unassembled WGS sequence"/>
</dbReference>
<dbReference type="EMBL" id="SRLO01010581">
    <property type="protein sequence ID" value="TNN26275.1"/>
    <property type="molecule type" value="Genomic_DNA"/>
</dbReference>
<dbReference type="AlphaFoldDB" id="A0A4Z2EC14"/>
<protein>
    <submittedName>
        <fullName evidence="2">Uncharacterized protein</fullName>
    </submittedName>
</protein>
<accession>A0A4Z2EC14</accession>